<keyword evidence="1 2" id="KW-0727">SH2 domain</keyword>
<feature type="domain" description="SH2" evidence="4">
    <location>
        <begin position="109"/>
        <end position="200"/>
    </location>
</feature>
<dbReference type="SMART" id="SM00252">
    <property type="entry name" value="SH2"/>
    <property type="match status" value="1"/>
</dbReference>
<dbReference type="InterPro" id="IPR000980">
    <property type="entry name" value="SH2"/>
</dbReference>
<dbReference type="Gene3D" id="3.30.505.10">
    <property type="entry name" value="SH2 domain"/>
    <property type="match status" value="1"/>
</dbReference>
<feature type="compositionally biased region" description="Polar residues" evidence="3">
    <location>
        <begin position="512"/>
        <end position="528"/>
    </location>
</feature>
<feature type="region of interest" description="Disordered" evidence="3">
    <location>
        <begin position="432"/>
        <end position="452"/>
    </location>
</feature>
<keyword evidence="6" id="KW-1185">Reference proteome</keyword>
<feature type="compositionally biased region" description="Basic and acidic residues" evidence="3">
    <location>
        <begin position="529"/>
        <end position="543"/>
    </location>
</feature>
<proteinExistence type="predicted"/>
<feature type="region of interest" description="Disordered" evidence="3">
    <location>
        <begin position="505"/>
        <end position="543"/>
    </location>
</feature>
<accession>A0A8T2NMK0</accession>
<comment type="caution">
    <text evidence="5">The sequence shown here is derived from an EMBL/GenBank/DDBJ whole genome shotgun (WGS) entry which is preliminary data.</text>
</comment>
<feature type="region of interest" description="Disordered" evidence="3">
    <location>
        <begin position="367"/>
        <end position="413"/>
    </location>
</feature>
<reference evidence="5" key="1">
    <citation type="thesis" date="2021" institute="BYU ScholarsArchive" country="Provo, UT, USA">
        <title>Applications of and Algorithms for Genome Assembly and Genomic Analyses with an Emphasis on Marine Teleosts.</title>
        <authorList>
            <person name="Pickett B.D."/>
        </authorList>
    </citation>
    <scope>NUCLEOTIDE SEQUENCE</scope>
    <source>
        <strain evidence="5">HI-2016</strain>
    </source>
</reference>
<dbReference type="Pfam" id="PF00017">
    <property type="entry name" value="SH2"/>
    <property type="match status" value="1"/>
</dbReference>
<dbReference type="Proteomes" id="UP000824540">
    <property type="component" value="Unassembled WGS sequence"/>
</dbReference>
<sequence>MRLWPNRCHQCLTTGNWWHNWPCLRQPLSSSLQPAGFCRKSSMDKRTRTRTLHTCLMFRRPGQARMEQKCPAVDPKLENTERKLQELALKWFTETQAPLILHEGNFPTWFQGFITRKDAEVQLKDKPLGCFLIRLSDKAIGYILSYRGQDRCRHFVINQNKAGQFIVSGDTETHENLTDLIEYYRTSPIEPFGEFLTTSCSESSSAEIYDMVQVRLKERPGAGVEAVSSVWYQQTDHVQDRPPALQPRSHGTKLTSPASPDMMDTPPQAAPPVPRRMPLTHDKTSTSQTPIMYAQLEKRQTNQKRQVPLPKEACGASSLSGVRPTTAKPKYPAPSEPGIVYSELKLENGRSRSLPLLDDSVEERRVYRLSTPSFTPPDRSPDTSKKSKDQKHSFLHQQDIRTPANGSDGLEEQGNNFLYHLAGMPHDAQVGHKVSNSHVQSRPDPPPPPIPTRLQDKVEYAKVPHERPPRCFLKDNTYELIPDEGLKSGSLHSNTYELISEQGLKKGASPVFSDQSRLCERPNSSMGSKNDKWRRFFPENKKK</sequence>
<dbReference type="InterPro" id="IPR036860">
    <property type="entry name" value="SH2_dom_sf"/>
</dbReference>
<feature type="region of interest" description="Disordered" evidence="3">
    <location>
        <begin position="237"/>
        <end position="287"/>
    </location>
</feature>
<evidence type="ECO:0000256" key="2">
    <source>
        <dbReference type="PROSITE-ProRule" id="PRU00191"/>
    </source>
</evidence>
<evidence type="ECO:0000313" key="5">
    <source>
        <dbReference type="EMBL" id="KAG9341254.1"/>
    </source>
</evidence>
<name>A0A8T2NMK0_9TELE</name>
<evidence type="ECO:0000256" key="1">
    <source>
        <dbReference type="ARBA" id="ARBA00022999"/>
    </source>
</evidence>
<dbReference type="FunFam" id="3.30.505.10:FF:000059">
    <property type="entry name" value="hematopoietic SH2 domain-containing protein"/>
    <property type="match status" value="1"/>
</dbReference>
<dbReference type="EMBL" id="JAFBMS010000037">
    <property type="protein sequence ID" value="KAG9341254.1"/>
    <property type="molecule type" value="Genomic_DNA"/>
</dbReference>
<evidence type="ECO:0000256" key="3">
    <source>
        <dbReference type="SAM" id="MobiDB-lite"/>
    </source>
</evidence>
<gene>
    <name evidence="5" type="ORF">JZ751_019695</name>
</gene>
<dbReference type="PANTHER" id="PTHR14388">
    <property type="entry name" value="T CELL-SPECIFIC ADAPTER PROTEIN TSAD"/>
    <property type="match status" value="1"/>
</dbReference>
<dbReference type="PROSITE" id="PS50001">
    <property type="entry name" value="SH2"/>
    <property type="match status" value="1"/>
</dbReference>
<dbReference type="AlphaFoldDB" id="A0A8T2NMK0"/>
<dbReference type="PANTHER" id="PTHR14388:SF6">
    <property type="entry name" value="SH2 DOMAIN-CONTAINING PROTEIN 7"/>
    <property type="match status" value="1"/>
</dbReference>
<protein>
    <recommendedName>
        <fullName evidence="4">SH2 domain-containing protein</fullName>
    </recommendedName>
</protein>
<organism evidence="5 6">
    <name type="scientific">Albula glossodonta</name>
    <name type="common">roundjaw bonefish</name>
    <dbReference type="NCBI Taxonomy" id="121402"/>
    <lineage>
        <taxon>Eukaryota</taxon>
        <taxon>Metazoa</taxon>
        <taxon>Chordata</taxon>
        <taxon>Craniata</taxon>
        <taxon>Vertebrata</taxon>
        <taxon>Euteleostomi</taxon>
        <taxon>Actinopterygii</taxon>
        <taxon>Neopterygii</taxon>
        <taxon>Teleostei</taxon>
        <taxon>Albuliformes</taxon>
        <taxon>Albulidae</taxon>
        <taxon>Albula</taxon>
    </lineage>
</organism>
<evidence type="ECO:0000259" key="4">
    <source>
        <dbReference type="PROSITE" id="PS50001"/>
    </source>
</evidence>
<feature type="compositionally biased region" description="Basic and acidic residues" evidence="3">
    <location>
        <begin position="379"/>
        <end position="392"/>
    </location>
</feature>
<dbReference type="OrthoDB" id="6108017at2759"/>
<evidence type="ECO:0000313" key="6">
    <source>
        <dbReference type="Proteomes" id="UP000824540"/>
    </source>
</evidence>
<feature type="region of interest" description="Disordered" evidence="3">
    <location>
        <begin position="299"/>
        <end position="337"/>
    </location>
</feature>
<dbReference type="SUPFAM" id="SSF55550">
    <property type="entry name" value="SH2 domain"/>
    <property type="match status" value="1"/>
</dbReference>
<dbReference type="GO" id="GO:0005737">
    <property type="term" value="C:cytoplasm"/>
    <property type="evidence" value="ECO:0007669"/>
    <property type="project" value="TreeGrafter"/>
</dbReference>